<organism evidence="2 3">
    <name type="scientific">Variovorax soli</name>
    <dbReference type="NCBI Taxonomy" id="376815"/>
    <lineage>
        <taxon>Bacteria</taxon>
        <taxon>Pseudomonadati</taxon>
        <taxon>Pseudomonadota</taxon>
        <taxon>Betaproteobacteria</taxon>
        <taxon>Burkholderiales</taxon>
        <taxon>Comamonadaceae</taxon>
        <taxon>Variovorax</taxon>
    </lineage>
</organism>
<evidence type="ECO:0000313" key="2">
    <source>
        <dbReference type="EMBL" id="MDR6535958.1"/>
    </source>
</evidence>
<feature type="transmembrane region" description="Helical" evidence="1">
    <location>
        <begin position="380"/>
        <end position="396"/>
    </location>
</feature>
<feature type="transmembrane region" description="Helical" evidence="1">
    <location>
        <begin position="131"/>
        <end position="151"/>
    </location>
</feature>
<evidence type="ECO:0000256" key="1">
    <source>
        <dbReference type="SAM" id="Phobius"/>
    </source>
</evidence>
<reference evidence="2 3" key="1">
    <citation type="submission" date="2023-07" db="EMBL/GenBank/DDBJ databases">
        <title>Sorghum-associated microbial communities from plants grown in Nebraska, USA.</title>
        <authorList>
            <person name="Schachtman D."/>
        </authorList>
    </citation>
    <scope>NUCLEOTIDE SEQUENCE [LARGE SCALE GENOMIC DNA]</scope>
    <source>
        <strain evidence="2 3">DS1781</strain>
    </source>
</reference>
<dbReference type="EMBL" id="JAVDRF010000003">
    <property type="protein sequence ID" value="MDR6535958.1"/>
    <property type="molecule type" value="Genomic_DNA"/>
</dbReference>
<dbReference type="GO" id="GO:0008960">
    <property type="term" value="F:phosphatidylglycerol-membrane-oligosaccharide glycerophosphotransferase activity"/>
    <property type="evidence" value="ECO:0007669"/>
    <property type="project" value="UniProtKB-EC"/>
</dbReference>
<keyword evidence="3" id="KW-1185">Reference proteome</keyword>
<gene>
    <name evidence="2" type="ORF">J2739_001728</name>
</gene>
<protein>
    <submittedName>
        <fullName evidence="2">Phosphoglycerol transferase</fullName>
        <ecNumber evidence="2">2.7.8.20</ecNumber>
    </submittedName>
</protein>
<accession>A0ABU1NBY0</accession>
<comment type="caution">
    <text evidence="2">The sequence shown here is derived from an EMBL/GenBank/DDBJ whole genome shotgun (WGS) entry which is preliminary data.</text>
</comment>
<feature type="transmembrane region" description="Helical" evidence="1">
    <location>
        <begin position="12"/>
        <end position="32"/>
    </location>
</feature>
<keyword evidence="1" id="KW-1133">Transmembrane helix</keyword>
<evidence type="ECO:0000313" key="3">
    <source>
        <dbReference type="Proteomes" id="UP001184230"/>
    </source>
</evidence>
<feature type="transmembrane region" description="Helical" evidence="1">
    <location>
        <begin position="231"/>
        <end position="254"/>
    </location>
</feature>
<feature type="transmembrane region" description="Helical" evidence="1">
    <location>
        <begin position="312"/>
        <end position="333"/>
    </location>
</feature>
<dbReference type="EC" id="2.7.8.20" evidence="2"/>
<feature type="transmembrane region" description="Helical" evidence="1">
    <location>
        <begin position="103"/>
        <end position="125"/>
    </location>
</feature>
<dbReference type="RefSeq" id="WP_309900517.1">
    <property type="nucleotide sequence ID" value="NZ_JAVDRF010000003.1"/>
</dbReference>
<dbReference type="Proteomes" id="UP001184230">
    <property type="component" value="Unassembled WGS sequence"/>
</dbReference>
<name>A0ABU1NBY0_9BURK</name>
<sequence length="573" mass="63221">MRNPAFRPADRGVLLFGAVLSFVLASVFLSGWPAGLKPNLEYPFIYGGDGLFQFWMGQRVLEGWLFQNDRSGFPFGSSFLDFPASDAGNLLLLKLLGLASGSYFAAVNLYILLGFSAAFGTAFFALRKIDIAPGAAFAGALLFAFMPYHFARLQMGHLFYTWYFVVPLYCYAGFRVFDAGLHGIERSSWAGFSVLLPTASCFGVYFAFFGVIVILTCGIAGSVQAKSTRAFLIALTLCGSIGAGVLANVAPHLIEIQKSGRNVEVARRVPMETEVYSLKPVHLLLPYEQHRIKALRDFTQRYNTTFPLTNTVSSLGIIGVLGFLWMTVALFRAAAGQQIDQRLRIFTLLTFLLLLIATVGGLNVLFATLVSPLIRGWDRISIFIAFFAIGAFFLLADRARRTARLGRWAMAIVLLIITTIGLYDQTAKPSYNLALSSKARFFQDRQFIASIESALPKGAAVYQLPYLSFPESANLFNLGGYDLLVGFLNSRDLRWSSGGTRGREADLFYRELSKKPLGEQLECVRALGFSGVYIDRNGYADNGASVVDEMTRRLGRAPTLTRNDGRVVFFVLD</sequence>
<keyword evidence="1" id="KW-0812">Transmembrane</keyword>
<feature type="transmembrane region" description="Helical" evidence="1">
    <location>
        <begin position="189"/>
        <end position="219"/>
    </location>
</feature>
<keyword evidence="1" id="KW-0472">Membrane</keyword>
<feature type="transmembrane region" description="Helical" evidence="1">
    <location>
        <begin position="345"/>
        <end position="374"/>
    </location>
</feature>
<proteinExistence type="predicted"/>
<feature type="transmembrane region" description="Helical" evidence="1">
    <location>
        <begin position="405"/>
        <end position="423"/>
    </location>
</feature>
<keyword evidence="2" id="KW-0808">Transferase</keyword>